<sequence length="281" mass="31374">MPLPPESILRAAARWLERLPASGHKRCRALFSAHPDFSDFTPTQYDVAYNWLREAGLLERVAEPGPVPQRIFEAAVLGLPWFQDADILVQDPGELPEDALTAAEALGIDRGQAFRHVHALWGKVDLEQRERIGAAGETALVKLLEGSVDAQIRHVSQASDGHGYDIEVAGTSCWLHIEVKTTPRRQRITVFLSRHEYETMIRDPAWQLVAVRLSANLEIEAVCSVPREWIAQNTPRDRVVSGRWESCRLTVPLSEIANGITRLMSLLYDDASPMIDGTAGW</sequence>
<reference evidence="2 3" key="1">
    <citation type="submission" date="2018-06" db="EMBL/GenBank/DDBJ databases">
        <title>Sphaerisporangium craniellae sp. nov., isolated from a marine sponge in the South China Sea.</title>
        <authorList>
            <person name="Li L."/>
        </authorList>
    </citation>
    <scope>NUCLEOTIDE SEQUENCE [LARGE SCALE GENOMIC DNA]</scope>
    <source>
        <strain evidence="2 3">LHW63015</strain>
    </source>
</reference>
<keyword evidence="3" id="KW-1185">Reference proteome</keyword>
<dbReference type="Pfam" id="PF13020">
    <property type="entry name" value="NOV_C"/>
    <property type="match status" value="1"/>
</dbReference>
<dbReference type="Proteomes" id="UP000253303">
    <property type="component" value="Unassembled WGS sequence"/>
</dbReference>
<protein>
    <recommendedName>
        <fullName evidence="1">Protein NO VEIN C-terminal domain-containing protein</fullName>
    </recommendedName>
</protein>
<dbReference type="EMBL" id="QMEY01000018">
    <property type="protein sequence ID" value="RBQ16132.1"/>
    <property type="molecule type" value="Genomic_DNA"/>
</dbReference>
<organism evidence="2 3">
    <name type="scientific">Spongiactinospora rosea</name>
    <dbReference type="NCBI Taxonomy" id="2248750"/>
    <lineage>
        <taxon>Bacteria</taxon>
        <taxon>Bacillati</taxon>
        <taxon>Actinomycetota</taxon>
        <taxon>Actinomycetes</taxon>
        <taxon>Streptosporangiales</taxon>
        <taxon>Streptosporangiaceae</taxon>
        <taxon>Spongiactinospora</taxon>
    </lineage>
</organism>
<evidence type="ECO:0000313" key="3">
    <source>
        <dbReference type="Proteomes" id="UP000253303"/>
    </source>
</evidence>
<feature type="domain" description="Protein NO VEIN C-terminal" evidence="1">
    <location>
        <begin position="139"/>
        <end position="203"/>
    </location>
</feature>
<evidence type="ECO:0000259" key="1">
    <source>
        <dbReference type="Pfam" id="PF13020"/>
    </source>
</evidence>
<accession>A0A366LSG0</accession>
<name>A0A366LSG0_9ACTN</name>
<dbReference type="AlphaFoldDB" id="A0A366LSG0"/>
<evidence type="ECO:0000313" key="2">
    <source>
        <dbReference type="EMBL" id="RBQ16132.1"/>
    </source>
</evidence>
<dbReference type="InterPro" id="IPR024975">
    <property type="entry name" value="NOV_C"/>
</dbReference>
<comment type="caution">
    <text evidence="2">The sequence shown here is derived from an EMBL/GenBank/DDBJ whole genome shotgun (WGS) entry which is preliminary data.</text>
</comment>
<proteinExistence type="predicted"/>
<gene>
    <name evidence="2" type="ORF">DP939_31410</name>
</gene>